<dbReference type="PROSITE" id="PS50068">
    <property type="entry name" value="LDLRA_2"/>
    <property type="match status" value="3"/>
</dbReference>
<feature type="disulfide bond" evidence="9">
    <location>
        <begin position="868"/>
        <end position="880"/>
    </location>
</feature>
<proteinExistence type="predicted"/>
<evidence type="ECO:0000256" key="2">
    <source>
        <dbReference type="ARBA" id="ARBA00022692"/>
    </source>
</evidence>
<dbReference type="PROSITE" id="PS50038">
    <property type="entry name" value="FZ"/>
    <property type="match status" value="1"/>
</dbReference>
<accession>A0A811UI12</accession>
<evidence type="ECO:0000256" key="10">
    <source>
        <dbReference type="SAM" id="MobiDB-lite"/>
    </source>
</evidence>
<dbReference type="Pfam" id="PF01392">
    <property type="entry name" value="Fz"/>
    <property type="match status" value="1"/>
</dbReference>
<gene>
    <name evidence="13" type="ORF">CCAP1982_LOCUS7401</name>
</gene>
<dbReference type="InterPro" id="IPR036790">
    <property type="entry name" value="Frizzled_dom_sf"/>
</dbReference>
<feature type="compositionally biased region" description="Low complexity" evidence="10">
    <location>
        <begin position="795"/>
        <end position="812"/>
    </location>
</feature>
<protein>
    <submittedName>
        <fullName evidence="13">(Mediterranean fruit fly) hypothetical protein</fullName>
    </submittedName>
</protein>
<organism evidence="13 14">
    <name type="scientific">Ceratitis capitata</name>
    <name type="common">Mediterranean fruit fly</name>
    <name type="synonym">Tephritis capitata</name>
    <dbReference type="NCBI Taxonomy" id="7213"/>
    <lineage>
        <taxon>Eukaryota</taxon>
        <taxon>Metazoa</taxon>
        <taxon>Ecdysozoa</taxon>
        <taxon>Arthropoda</taxon>
        <taxon>Hexapoda</taxon>
        <taxon>Insecta</taxon>
        <taxon>Pterygota</taxon>
        <taxon>Neoptera</taxon>
        <taxon>Endopterygota</taxon>
        <taxon>Diptera</taxon>
        <taxon>Brachycera</taxon>
        <taxon>Muscomorpha</taxon>
        <taxon>Tephritoidea</taxon>
        <taxon>Tephritidae</taxon>
        <taxon>Ceratitis</taxon>
        <taxon>Ceratitis</taxon>
    </lineage>
</organism>
<evidence type="ECO:0000256" key="4">
    <source>
        <dbReference type="ARBA" id="ARBA00022968"/>
    </source>
</evidence>
<dbReference type="InterPro" id="IPR020067">
    <property type="entry name" value="Frizzled_dom"/>
</dbReference>
<evidence type="ECO:0000256" key="11">
    <source>
        <dbReference type="SAM" id="Phobius"/>
    </source>
</evidence>
<feature type="compositionally biased region" description="Polar residues" evidence="10">
    <location>
        <begin position="141"/>
        <end position="156"/>
    </location>
</feature>
<feature type="compositionally biased region" description="Basic and acidic residues" evidence="10">
    <location>
        <begin position="157"/>
        <end position="170"/>
    </location>
</feature>
<dbReference type="Pfam" id="PF00057">
    <property type="entry name" value="Ldl_recept_a"/>
    <property type="match status" value="3"/>
</dbReference>
<feature type="compositionally biased region" description="Low complexity" evidence="10">
    <location>
        <begin position="909"/>
        <end position="921"/>
    </location>
</feature>
<feature type="compositionally biased region" description="Basic and acidic residues" evidence="10">
    <location>
        <begin position="55"/>
        <end position="71"/>
    </location>
</feature>
<feature type="compositionally biased region" description="Polar residues" evidence="10">
    <location>
        <begin position="756"/>
        <end position="765"/>
    </location>
</feature>
<evidence type="ECO:0000259" key="12">
    <source>
        <dbReference type="PROSITE" id="PS50038"/>
    </source>
</evidence>
<feature type="compositionally biased region" description="Low complexity" evidence="10">
    <location>
        <begin position="171"/>
        <end position="187"/>
    </location>
</feature>
<feature type="region of interest" description="Disordered" evidence="10">
    <location>
        <begin position="795"/>
        <end position="823"/>
    </location>
</feature>
<evidence type="ECO:0000256" key="5">
    <source>
        <dbReference type="ARBA" id="ARBA00022989"/>
    </source>
</evidence>
<dbReference type="Gene3D" id="1.10.2000.10">
    <property type="entry name" value="Frizzled cysteine-rich domain"/>
    <property type="match status" value="1"/>
</dbReference>
<dbReference type="SUPFAM" id="SSF57184">
    <property type="entry name" value="Growth factor receptor domain"/>
    <property type="match status" value="1"/>
</dbReference>
<dbReference type="InterPro" id="IPR036055">
    <property type="entry name" value="LDL_receptor-like_sf"/>
</dbReference>
<dbReference type="InterPro" id="IPR009030">
    <property type="entry name" value="Growth_fac_rcpt_cys_sf"/>
</dbReference>
<feature type="disulfide bond" evidence="9">
    <location>
        <begin position="887"/>
        <end position="902"/>
    </location>
</feature>
<evidence type="ECO:0000256" key="1">
    <source>
        <dbReference type="ARBA" id="ARBA00004401"/>
    </source>
</evidence>
<feature type="domain" description="FZ" evidence="12">
    <location>
        <begin position="494"/>
        <end position="608"/>
    </location>
</feature>
<feature type="compositionally biased region" description="Low complexity" evidence="10">
    <location>
        <begin position="118"/>
        <end position="140"/>
    </location>
</feature>
<dbReference type="PANTHER" id="PTHR24270">
    <property type="entry name" value="LOW-DENSITY LIPOPROTEIN RECEPTOR-RELATED"/>
    <property type="match status" value="1"/>
</dbReference>
<evidence type="ECO:0000313" key="14">
    <source>
        <dbReference type="Proteomes" id="UP000606786"/>
    </source>
</evidence>
<keyword evidence="3" id="KW-0677">Repeat</keyword>
<feature type="region of interest" description="Disordered" evidence="10">
    <location>
        <begin position="908"/>
        <end position="965"/>
    </location>
</feature>
<dbReference type="SUPFAM" id="SSF63501">
    <property type="entry name" value="Frizzled cysteine-rich domain"/>
    <property type="match status" value="1"/>
</dbReference>
<evidence type="ECO:0000256" key="8">
    <source>
        <dbReference type="PROSITE-ProRule" id="PRU00090"/>
    </source>
</evidence>
<reference evidence="13" key="1">
    <citation type="submission" date="2020-11" db="EMBL/GenBank/DDBJ databases">
        <authorList>
            <person name="Whitehead M."/>
        </authorList>
    </citation>
    <scope>NUCLEOTIDE SEQUENCE</scope>
    <source>
        <strain evidence="13">EGII</strain>
    </source>
</reference>
<dbReference type="Proteomes" id="UP000606786">
    <property type="component" value="Unassembled WGS sequence"/>
</dbReference>
<sequence>MATSTGDSYGYGCGYDGEDVIESDANAREMTINMAESVKTNNHMVNSGSNKKSRHIEPSKRSETPSKKLDTTKIGQTSARTAEGLRRQATKYPHGLNVSIQTVSGDNEQHQRQHQHMNVNKNSNSVGNTTTNSSSELNSNYGYSRASTLRSSWDGNKSNDDNQRRDHNSSKADALSTSATTSTSSSDNSHRKYRISMISSPENLAELQMRRYKYPLTGNYYLDTQDVANAGKHPPPLPVLRTYLQRFGRWKYLRWPIIFVASTLLFFGLITYCIWLHDVSVARDRYQRRRQELGKEAAQVAADNEAQLISFVVSTLDESVATTTSPTTTNARTVVTTDRNQEHLQESTILRAINTQRHQPQPTPNGRKLTTFKYVLPMKDRDVAASDGQGKKNGESIIQEEYETPTEATTYASAEAALVPTNVLHYNGFNGHQNSFGVPIEEGHRLLRLFNKVLSPDQPFTATTKPVTKVSPTIPPLVQYKPTHAMSSGFRTTAQDNGCYSTSLSMCQGVLDYDLTYNSTTKLQLSDKKAFQNLVESNCSARALEFVCVTLEPECRPSHIGNLPPCRRICKAVLEACSIVIANWDVLNELFDCSLYPDTSDPHKCEDPTRRRDYCYDNEFACYDRTCIPQQWQCDNIKDCAAGEDEESCLICDHQDEFRCRSNEKCVPESVRCDSKYDCFDGSDEEECDEYGSGEEAAALFDEAALNSFPRVFSYASFLSPNQSNEGLYTYITAAMDDENGTKFQVHEITNRTSGISTEEVTNSVPGEGPKGFVNFRDSKEIMMTSDTENKFKYSSAATTSRVSTTTTNRNAHGGSSSNRLYFGATTPLKPAASMRIAVTTEPASFTDSTRDDTTDNINPKHPALNTCAPHQLRCVSGECITVNQLCDKKIDCPDGADELMCIYKEQRSSSTTTTTSRTTTIRNNTDNKSPSRSRSVRTQMATTTVRTADKRSMTRTTIKRKVKP</sequence>
<dbReference type="Gene3D" id="4.10.400.10">
    <property type="entry name" value="Low-density Lipoprotein Receptor"/>
    <property type="match status" value="3"/>
</dbReference>
<evidence type="ECO:0000256" key="6">
    <source>
        <dbReference type="ARBA" id="ARBA00023136"/>
    </source>
</evidence>
<feature type="disulfide bond" evidence="8">
    <location>
        <begin position="539"/>
        <end position="577"/>
    </location>
</feature>
<feature type="compositionally biased region" description="Polar residues" evidence="10">
    <location>
        <begin position="39"/>
        <end position="50"/>
    </location>
</feature>
<dbReference type="InterPro" id="IPR002172">
    <property type="entry name" value="LDrepeatLR_classA_rpt"/>
</dbReference>
<dbReference type="OrthoDB" id="10020456at2759"/>
<dbReference type="GO" id="GO:0005886">
    <property type="term" value="C:plasma membrane"/>
    <property type="evidence" value="ECO:0007669"/>
    <property type="project" value="UniProtKB-SubCell"/>
</dbReference>
<feature type="disulfide bond" evidence="9">
    <location>
        <begin position="875"/>
        <end position="893"/>
    </location>
</feature>
<comment type="caution">
    <text evidence="9">Lacks conserved residue(s) required for the propagation of feature annotation.</text>
</comment>
<dbReference type="CDD" id="cd07066">
    <property type="entry name" value="CRD_FZ"/>
    <property type="match status" value="1"/>
</dbReference>
<name>A0A811UI12_CERCA</name>
<dbReference type="AlphaFoldDB" id="A0A811UI12"/>
<dbReference type="PRINTS" id="PR00261">
    <property type="entry name" value="LDLRECEPTOR"/>
</dbReference>
<dbReference type="GO" id="GO:0016192">
    <property type="term" value="P:vesicle-mediated transport"/>
    <property type="evidence" value="ECO:0007669"/>
    <property type="project" value="UniProtKB-ARBA"/>
</dbReference>
<feature type="disulfide bond" evidence="9">
    <location>
        <begin position="615"/>
        <end position="627"/>
    </location>
</feature>
<feature type="region of interest" description="Disordered" evidence="10">
    <location>
        <begin position="756"/>
        <end position="775"/>
    </location>
</feature>
<dbReference type="SUPFAM" id="SSF57424">
    <property type="entry name" value="LDL receptor-like module"/>
    <property type="match status" value="1"/>
</dbReference>
<feature type="disulfide bond" evidence="9">
    <location>
        <begin position="634"/>
        <end position="649"/>
    </location>
</feature>
<evidence type="ECO:0000256" key="9">
    <source>
        <dbReference type="PROSITE-ProRule" id="PRU00124"/>
    </source>
</evidence>
<comment type="caution">
    <text evidence="13">The sequence shown here is derived from an EMBL/GenBank/DDBJ whole genome shotgun (WGS) entry which is preliminary data.</text>
</comment>
<dbReference type="PROSITE" id="PS01209">
    <property type="entry name" value="LDLRA_1"/>
    <property type="match status" value="2"/>
</dbReference>
<dbReference type="EMBL" id="CAJHJT010000012">
    <property type="protein sequence ID" value="CAD6998852.1"/>
    <property type="molecule type" value="Genomic_DNA"/>
</dbReference>
<evidence type="ECO:0000313" key="13">
    <source>
        <dbReference type="EMBL" id="CAD6998852.1"/>
    </source>
</evidence>
<feature type="disulfide bond" evidence="9">
    <location>
        <begin position="622"/>
        <end position="640"/>
    </location>
</feature>
<evidence type="ECO:0000256" key="3">
    <source>
        <dbReference type="ARBA" id="ARBA00022737"/>
    </source>
</evidence>
<evidence type="ECO:0000256" key="7">
    <source>
        <dbReference type="ARBA" id="ARBA00023157"/>
    </source>
</evidence>
<keyword evidence="2 11" id="KW-0812">Transmembrane</keyword>
<dbReference type="SMART" id="SM00192">
    <property type="entry name" value="LDLa"/>
    <property type="match status" value="3"/>
</dbReference>
<keyword evidence="5 11" id="KW-1133">Transmembrane helix</keyword>
<feature type="transmembrane region" description="Helical" evidence="11">
    <location>
        <begin position="255"/>
        <end position="277"/>
    </location>
</feature>
<feature type="compositionally biased region" description="Polar residues" evidence="10">
    <location>
        <begin position="922"/>
        <end position="947"/>
    </location>
</feature>
<dbReference type="SMART" id="SM00063">
    <property type="entry name" value="FRI"/>
    <property type="match status" value="1"/>
</dbReference>
<comment type="subcellular location">
    <subcellularLocation>
        <location evidence="1">Cell membrane</location>
        <topology evidence="1">Single-pass type II membrane protein</topology>
    </subcellularLocation>
</comment>
<dbReference type="InterPro" id="IPR023415">
    <property type="entry name" value="LDLR_class-A_CS"/>
</dbReference>
<feature type="region of interest" description="Disordered" evidence="10">
    <location>
        <begin position="39"/>
        <end position="193"/>
    </location>
</feature>
<dbReference type="InterPro" id="IPR050685">
    <property type="entry name" value="LDLR"/>
</dbReference>
<keyword evidence="6 11" id="KW-0472">Membrane</keyword>
<feature type="disulfide bond" evidence="9">
    <location>
        <begin position="673"/>
        <end position="688"/>
    </location>
</feature>
<keyword evidence="4" id="KW-0735">Signal-anchor</keyword>
<dbReference type="CDD" id="cd00112">
    <property type="entry name" value="LDLa"/>
    <property type="match status" value="3"/>
</dbReference>
<keyword evidence="14" id="KW-1185">Reference proteome</keyword>
<keyword evidence="7 9" id="KW-1015">Disulfide bond</keyword>